<dbReference type="EMBL" id="LR796939">
    <property type="protein sequence ID" value="CAB4176905.1"/>
    <property type="molecule type" value="Genomic_DNA"/>
</dbReference>
<dbReference type="PANTHER" id="PTHR34408:SF1">
    <property type="entry name" value="GLYCOSYL HYDROLASE FAMILY 19 DOMAIN-CONTAINING PROTEIN HI_1415"/>
    <property type="match status" value="1"/>
</dbReference>
<dbReference type="Gene3D" id="1.10.530.10">
    <property type="match status" value="1"/>
</dbReference>
<dbReference type="EMBL" id="LR797150">
    <property type="protein sequence ID" value="CAB4189873.1"/>
    <property type="molecule type" value="Genomic_DNA"/>
</dbReference>
<accession>A0A6J5Q6G2</accession>
<evidence type="ECO:0000256" key="1">
    <source>
        <dbReference type="SAM" id="Phobius"/>
    </source>
</evidence>
<keyword evidence="1" id="KW-0472">Membrane</keyword>
<dbReference type="SUPFAM" id="SSF53955">
    <property type="entry name" value="Lysozyme-like"/>
    <property type="match status" value="1"/>
</dbReference>
<gene>
    <name evidence="5" type="ORF">UFOVP1204_29</name>
    <name evidence="3" type="ORF">UFOVP473_72</name>
    <name evidence="4" type="ORF">UFOVP983_72</name>
</gene>
<keyword evidence="1" id="KW-1133">Transmembrane helix</keyword>
<reference evidence="4" key="1">
    <citation type="submission" date="2020-05" db="EMBL/GenBank/DDBJ databases">
        <authorList>
            <person name="Chiriac C."/>
            <person name="Salcher M."/>
            <person name="Ghai R."/>
            <person name="Kavagutti S V."/>
        </authorList>
    </citation>
    <scope>NUCLEOTIDE SEQUENCE</scope>
</reference>
<organism evidence="4">
    <name type="scientific">uncultured Caudovirales phage</name>
    <dbReference type="NCBI Taxonomy" id="2100421"/>
    <lineage>
        <taxon>Viruses</taxon>
        <taxon>Duplodnaviria</taxon>
        <taxon>Heunggongvirae</taxon>
        <taxon>Uroviricota</taxon>
        <taxon>Caudoviricetes</taxon>
        <taxon>Peduoviridae</taxon>
        <taxon>Maltschvirus</taxon>
        <taxon>Maltschvirus maltsch</taxon>
    </lineage>
</organism>
<protein>
    <submittedName>
        <fullName evidence="4">Glycoside hydrolase, family 19, catalytic</fullName>
    </submittedName>
</protein>
<dbReference type="InterPro" id="IPR052354">
    <property type="entry name" value="Cell_Wall_Dynamics_Protein"/>
</dbReference>
<sequence length="262" mass="27522">MTNWSCILIAIEPRAKPDIVAGFAAALDECVARADISSALRQAHFLAQTAHESAGFKTTTEYAFGRAYEGRRDLGNTQPGDGVRFRGRGLIQLTGRANYRTYGAQLAVDLEGNPASAAAFPVAALTAALYWRTRKINDPADRDDIETVTRKINGGLNGLASRKTYLARAKHAIGDPRGAIQARAKEAAATAANAGKTAHGVIGAAAATQAAQAAPAPSRPDWTVLAGLGLALAILAAVLYLRRREHAALAARLNNLATESTP</sequence>
<dbReference type="PANTHER" id="PTHR34408">
    <property type="entry name" value="FAMILY PROTEIN, PUTATIVE-RELATED"/>
    <property type="match status" value="1"/>
</dbReference>
<proteinExistence type="predicted"/>
<dbReference type="EMBL" id="LR796459">
    <property type="protein sequence ID" value="CAB4145959.1"/>
    <property type="molecule type" value="Genomic_DNA"/>
</dbReference>
<name>A0A6J5Q6G2_9CAUD</name>
<evidence type="ECO:0000313" key="3">
    <source>
        <dbReference type="EMBL" id="CAB4145959.1"/>
    </source>
</evidence>
<dbReference type="GO" id="GO:0006032">
    <property type="term" value="P:chitin catabolic process"/>
    <property type="evidence" value="ECO:0007669"/>
    <property type="project" value="InterPro"/>
</dbReference>
<dbReference type="GO" id="GO:0016998">
    <property type="term" value="P:cell wall macromolecule catabolic process"/>
    <property type="evidence" value="ECO:0007669"/>
    <property type="project" value="InterPro"/>
</dbReference>
<keyword evidence="1" id="KW-0812">Transmembrane</keyword>
<keyword evidence="4" id="KW-0378">Hydrolase</keyword>
<evidence type="ECO:0000313" key="4">
    <source>
        <dbReference type="EMBL" id="CAB4176905.1"/>
    </source>
</evidence>
<dbReference type="InterPro" id="IPR023346">
    <property type="entry name" value="Lysozyme-like_dom_sf"/>
</dbReference>
<evidence type="ECO:0000313" key="5">
    <source>
        <dbReference type="EMBL" id="CAB4189873.1"/>
    </source>
</evidence>
<dbReference type="InterPro" id="IPR000726">
    <property type="entry name" value="Glyco_hydro_19_cat"/>
</dbReference>
<dbReference type="Pfam" id="PF00182">
    <property type="entry name" value="Glyco_hydro_19"/>
    <property type="match status" value="1"/>
</dbReference>
<feature type="transmembrane region" description="Helical" evidence="1">
    <location>
        <begin position="222"/>
        <end position="241"/>
    </location>
</feature>
<dbReference type="GO" id="GO:0004568">
    <property type="term" value="F:chitinase activity"/>
    <property type="evidence" value="ECO:0007669"/>
    <property type="project" value="InterPro"/>
</dbReference>
<evidence type="ECO:0000259" key="2">
    <source>
        <dbReference type="Pfam" id="PF00182"/>
    </source>
</evidence>
<feature type="domain" description="Glycoside hydrolase family 19 catalytic" evidence="2">
    <location>
        <begin position="21"/>
        <end position="143"/>
    </location>
</feature>